<reference evidence="8" key="2">
    <citation type="journal article" date="2019" name="Nat. Med.">
        <title>A library of human gut bacterial isolates paired with longitudinal multiomics data enables mechanistic microbiome research.</title>
        <authorList>
            <person name="Poyet M."/>
            <person name="Groussin M."/>
            <person name="Gibbons S.M."/>
            <person name="Avila-Pacheco J."/>
            <person name="Jiang X."/>
            <person name="Kearney S.M."/>
            <person name="Perrotta A.R."/>
            <person name="Berdy B."/>
            <person name="Zhao S."/>
            <person name="Lieberman T.D."/>
            <person name="Swanson P.K."/>
            <person name="Smith M."/>
            <person name="Roesemann S."/>
            <person name="Alexander J.E."/>
            <person name="Rich S.A."/>
            <person name="Livny J."/>
            <person name="Vlamakis H."/>
            <person name="Clish C."/>
            <person name="Bullock K."/>
            <person name="Deik A."/>
            <person name="Scott J."/>
            <person name="Pierce K.A."/>
            <person name="Xavier R.J."/>
            <person name="Alm E.J."/>
        </authorList>
    </citation>
    <scope>NUCLEOTIDE SEQUENCE</scope>
    <source>
        <strain evidence="8">BIOML-A12</strain>
    </source>
</reference>
<evidence type="ECO:0000313" key="6">
    <source>
        <dbReference type="EMBL" id="KGJ52350.1"/>
    </source>
</evidence>
<evidence type="ECO:0000256" key="4">
    <source>
        <dbReference type="PROSITE-ProRule" id="PRU01161"/>
    </source>
</evidence>
<evidence type="ECO:0000259" key="5">
    <source>
        <dbReference type="PROSITE" id="PS51635"/>
    </source>
</evidence>
<feature type="short sequence motif" description="GXSXG" evidence="4">
    <location>
        <begin position="38"/>
        <end position="42"/>
    </location>
</feature>
<dbReference type="Proteomes" id="UP000604383">
    <property type="component" value="Unassembled WGS sequence"/>
</dbReference>
<reference evidence="7" key="3">
    <citation type="journal article" date="2022" name="Clin. Infect. Dis.">
        <title>Association between Clostridium innocuum and antibiotic-associated diarrhea in adults and children: A cross-sectional study and comparative genomics analysis.</title>
        <authorList>
            <person name="Cherny K.E."/>
            <person name="Muscat E.B."/>
            <person name="Balaji A."/>
            <person name="Mukherjee J."/>
            <person name="Ozer E.A."/>
            <person name="Angarone M.P."/>
            <person name="Hauser A.R."/>
            <person name="Sichel J.S."/>
            <person name="Amponsah E."/>
            <person name="Kociolek L.K."/>
        </authorList>
    </citation>
    <scope>NUCLEOTIDE SEQUENCE</scope>
    <source>
        <strain evidence="7">NU1-AC-029v</strain>
    </source>
</reference>
<dbReference type="Pfam" id="PF01734">
    <property type="entry name" value="Patatin"/>
    <property type="match status" value="1"/>
</dbReference>
<accession>A0A099I3V1</accession>
<feature type="active site" description="Nucleophile" evidence="4">
    <location>
        <position position="40"/>
    </location>
</feature>
<feature type="active site" description="Proton acceptor" evidence="4">
    <location>
        <position position="160"/>
    </location>
</feature>
<dbReference type="PANTHER" id="PTHR14226">
    <property type="entry name" value="NEUROPATHY TARGET ESTERASE/SWISS CHEESE D.MELANOGASTER"/>
    <property type="match status" value="1"/>
</dbReference>
<evidence type="ECO:0000313" key="7">
    <source>
        <dbReference type="EMBL" id="MCR0233911.1"/>
    </source>
</evidence>
<dbReference type="RefSeq" id="WP_008818809.1">
    <property type="nucleotide sequence ID" value="NZ_AP025565.1"/>
</dbReference>
<dbReference type="Proteomes" id="UP000030008">
    <property type="component" value="Unassembled WGS sequence"/>
</dbReference>
<dbReference type="EMBL" id="JQIF01000069">
    <property type="protein sequence ID" value="KGJ52350.1"/>
    <property type="molecule type" value="Genomic_DNA"/>
</dbReference>
<keyword evidence="2 4" id="KW-0442">Lipid degradation</keyword>
<evidence type="ECO:0000313" key="8">
    <source>
        <dbReference type="EMBL" id="MZH57404.1"/>
    </source>
</evidence>
<evidence type="ECO:0000256" key="3">
    <source>
        <dbReference type="ARBA" id="ARBA00023098"/>
    </source>
</evidence>
<gene>
    <name evidence="6" type="ORF">CIAN88_15005</name>
    <name evidence="8" type="ORF">GT664_17030</name>
    <name evidence="7" type="ORF">MKC95_14150</name>
</gene>
<dbReference type="InterPro" id="IPR050301">
    <property type="entry name" value="NTE"/>
</dbReference>
<dbReference type="Proteomes" id="UP001203972">
    <property type="component" value="Unassembled WGS sequence"/>
</dbReference>
<evidence type="ECO:0000313" key="9">
    <source>
        <dbReference type="Proteomes" id="UP000030008"/>
    </source>
</evidence>
<comment type="caution">
    <text evidence="4">Lacks conserved residue(s) required for the propagation of feature annotation.</text>
</comment>
<dbReference type="EMBL" id="JAKTMA010000025">
    <property type="protein sequence ID" value="MCR0233911.1"/>
    <property type="molecule type" value="Genomic_DNA"/>
</dbReference>
<evidence type="ECO:0000256" key="1">
    <source>
        <dbReference type="ARBA" id="ARBA00022801"/>
    </source>
</evidence>
<feature type="domain" description="PNPLA" evidence="5">
    <location>
        <begin position="7"/>
        <end position="173"/>
    </location>
</feature>
<dbReference type="SUPFAM" id="SSF52151">
    <property type="entry name" value="FabD/lysophospholipase-like"/>
    <property type="match status" value="1"/>
</dbReference>
<keyword evidence="1 4" id="KW-0378">Hydrolase</keyword>
<name>A0A099I3V1_CLOIN</name>
<dbReference type="AlphaFoldDB" id="A0A099I3V1"/>
<comment type="caution">
    <text evidence="6">The sequence shown here is derived from an EMBL/GenBank/DDBJ whole genome shotgun (WGS) entry which is preliminary data.</text>
</comment>
<dbReference type="InterPro" id="IPR037483">
    <property type="entry name" value="YjjU-like"/>
</dbReference>
<organism evidence="6 9">
    <name type="scientific">Clostridium innocuum</name>
    <dbReference type="NCBI Taxonomy" id="1522"/>
    <lineage>
        <taxon>Bacteria</taxon>
        <taxon>Bacillati</taxon>
        <taxon>Bacillota</taxon>
        <taxon>Clostridia</taxon>
        <taxon>Eubacteriales</taxon>
        <taxon>Clostridiaceae</taxon>
        <taxon>Clostridium</taxon>
    </lineage>
</organism>
<dbReference type="GO" id="GO:0016787">
    <property type="term" value="F:hydrolase activity"/>
    <property type="evidence" value="ECO:0007669"/>
    <property type="project" value="UniProtKB-UniRule"/>
</dbReference>
<dbReference type="InterPro" id="IPR045943">
    <property type="entry name" value="DUF6363"/>
</dbReference>
<keyword evidence="3 4" id="KW-0443">Lipid metabolism</keyword>
<sequence>MAEKIGLICEGGGTKAAYTCGVLQCFLDYDIEFPYTVGISAGAEVLLPFVAKQKDRLRVTGVDAACESGAIGVSPLIHEKGVFGIGYVCKFIEKHAPLDYEAFMNNKTLLDIGVYNMDTNEVEYFPKEYFDPEEQILMQASCALFLLTRPYKFRGHTYMDAGLVDMIPIEQSIRQGNTKHVFISTKEENYVRKPAPGWQIQLAKLMYPGNKTIRENLKIRHINYQKQWQIVKELEEQGNAIVLRPSADYGVTRYTHDKELLGRWFDLGYEDTKNRLDMIREFMEK</sequence>
<reference evidence="6 9" key="1">
    <citation type="submission" date="2014-08" db="EMBL/GenBank/DDBJ databases">
        <title>Clostridium innocuum, an unnegligible vancomycin-resistant pathogen causing extra-intestinal infections.</title>
        <authorList>
            <person name="Feng Y."/>
            <person name="Chiu C.-H."/>
        </authorList>
    </citation>
    <scope>NUCLEOTIDE SEQUENCE [LARGE SCALE GENOMIC DNA]</scope>
    <source>
        <strain evidence="6 9">AN88</strain>
    </source>
</reference>
<dbReference type="PANTHER" id="PTHR14226:SF25">
    <property type="entry name" value="PHOSPHOESTERASE"/>
    <property type="match status" value="1"/>
</dbReference>
<dbReference type="InterPro" id="IPR002641">
    <property type="entry name" value="PNPLA_dom"/>
</dbReference>
<dbReference type="Pfam" id="PF19890">
    <property type="entry name" value="DUF6363"/>
    <property type="match status" value="1"/>
</dbReference>
<proteinExistence type="predicted"/>
<dbReference type="Gene3D" id="3.40.1090.10">
    <property type="entry name" value="Cytosolic phospholipase A2 catalytic domain"/>
    <property type="match status" value="2"/>
</dbReference>
<dbReference type="EMBL" id="WWTN01000035">
    <property type="protein sequence ID" value="MZH57404.1"/>
    <property type="molecule type" value="Genomic_DNA"/>
</dbReference>
<protein>
    <submittedName>
        <fullName evidence="7">Patatin family protein</fullName>
    </submittedName>
    <submittedName>
        <fullName evidence="6">Phospholipase</fullName>
    </submittedName>
</protein>
<evidence type="ECO:0000256" key="2">
    <source>
        <dbReference type="ARBA" id="ARBA00022963"/>
    </source>
</evidence>
<dbReference type="InterPro" id="IPR016035">
    <property type="entry name" value="Acyl_Trfase/lysoPLipase"/>
</dbReference>
<dbReference type="CDD" id="cd07208">
    <property type="entry name" value="Pat_hypo_Ecoli_yjju_like"/>
    <property type="match status" value="1"/>
</dbReference>
<dbReference type="PROSITE" id="PS51635">
    <property type="entry name" value="PNPLA"/>
    <property type="match status" value="1"/>
</dbReference>
<dbReference type="GO" id="GO:0016042">
    <property type="term" value="P:lipid catabolic process"/>
    <property type="evidence" value="ECO:0007669"/>
    <property type="project" value="UniProtKB-UniRule"/>
</dbReference>